<keyword evidence="2 3" id="KW-0378">Hydrolase</keyword>
<dbReference type="PANTHER" id="PTHR10127:SF831">
    <property type="entry name" value="ZINC METALLOPROTEINASE NAS-37"/>
    <property type="match status" value="1"/>
</dbReference>
<feature type="domain" description="Peptidase M12A" evidence="4">
    <location>
        <begin position="86"/>
        <end position="300"/>
    </location>
</feature>
<dbReference type="EC" id="3.4.24.-" evidence="3"/>
<keyword evidence="2 3" id="KW-0645">Protease</keyword>
<keyword evidence="3" id="KW-0732">Signal</keyword>
<dbReference type="InterPro" id="IPR024079">
    <property type="entry name" value="MetalloPept_cat_dom_sf"/>
</dbReference>
<reference evidence="5 6" key="2">
    <citation type="submission" date="2018-11" db="EMBL/GenBank/DDBJ databases">
        <authorList>
            <consortium name="Pathogen Informatics"/>
        </authorList>
    </citation>
    <scope>NUCLEOTIDE SEQUENCE [LARGE SCALE GENOMIC DNA]</scope>
</reference>
<dbReference type="InterPro" id="IPR034035">
    <property type="entry name" value="Astacin-like_dom"/>
</dbReference>
<evidence type="ECO:0000256" key="3">
    <source>
        <dbReference type="RuleBase" id="RU361183"/>
    </source>
</evidence>
<dbReference type="Pfam" id="PF01400">
    <property type="entry name" value="Astacin"/>
    <property type="match status" value="1"/>
</dbReference>
<dbReference type="InterPro" id="IPR006026">
    <property type="entry name" value="Peptidase_Metallo"/>
</dbReference>
<name>A0A0N4YAH2_NIPBR</name>
<reference evidence="7" key="1">
    <citation type="submission" date="2016-04" db="UniProtKB">
        <authorList>
            <consortium name="WormBaseParasite"/>
        </authorList>
    </citation>
    <scope>IDENTIFICATION</scope>
</reference>
<keyword evidence="2 3" id="KW-0479">Metal-binding</keyword>
<evidence type="ECO:0000313" key="6">
    <source>
        <dbReference type="Proteomes" id="UP000271162"/>
    </source>
</evidence>
<dbReference type="OMA" id="PAINQRE"/>
<dbReference type="GO" id="GO:0006508">
    <property type="term" value="P:proteolysis"/>
    <property type="evidence" value="ECO:0007669"/>
    <property type="project" value="UniProtKB-KW"/>
</dbReference>
<dbReference type="STRING" id="27835.A0A0N4YAH2"/>
<organism evidence="7">
    <name type="scientific">Nippostrongylus brasiliensis</name>
    <name type="common">Rat hookworm</name>
    <dbReference type="NCBI Taxonomy" id="27835"/>
    <lineage>
        <taxon>Eukaryota</taxon>
        <taxon>Metazoa</taxon>
        <taxon>Ecdysozoa</taxon>
        <taxon>Nematoda</taxon>
        <taxon>Chromadorea</taxon>
        <taxon>Rhabditida</taxon>
        <taxon>Rhabditina</taxon>
        <taxon>Rhabditomorpha</taxon>
        <taxon>Strongyloidea</taxon>
        <taxon>Heligmosomidae</taxon>
        <taxon>Nippostrongylus</taxon>
    </lineage>
</organism>
<dbReference type="SUPFAM" id="SSF55486">
    <property type="entry name" value="Metalloproteases ('zincins'), catalytic domain"/>
    <property type="match status" value="1"/>
</dbReference>
<dbReference type="SMART" id="SM00235">
    <property type="entry name" value="ZnMc"/>
    <property type="match status" value="1"/>
</dbReference>
<feature type="binding site" evidence="2">
    <location>
        <position position="208"/>
    </location>
    <ligand>
        <name>Zn(2+)</name>
        <dbReference type="ChEBI" id="CHEBI:29105"/>
        <note>catalytic</note>
    </ligand>
</feature>
<keyword evidence="2 3" id="KW-0482">Metalloprotease</keyword>
<feature type="binding site" evidence="2">
    <location>
        <position position="202"/>
    </location>
    <ligand>
        <name>Zn(2+)</name>
        <dbReference type="ChEBI" id="CHEBI:29105"/>
        <note>catalytic</note>
    </ligand>
</feature>
<feature type="chain" id="PRO_5043073267" description="Metalloendopeptidase" evidence="3">
    <location>
        <begin position="20"/>
        <end position="334"/>
    </location>
</feature>
<keyword evidence="2 3" id="KW-0862">Zinc</keyword>
<sequence length="334" mass="37109">MNLASLVGCFLLLVGCVEITMSLSAEARLSLQQSHKGIDLETRRQRLRNLGGAPLENNDTLPEFTVLNSPVDATNVVNEASNLDTASIPAINQREGVDVYLYNGDIILSEKQLAELEMENSATKTPARRKPAKFRALVKLALKKISEKTCIVFKEDATATNRIRVFSGSGCYSALGMNGGEQDVSLGGWCGDIGVIAHEFMHSLGIRHMQNRPDRDDYLIVDLTIVKPDYLGQFTKASADGTMNYTPYDYGSVMHYAANLWTTNGKNSLVPRQARYPYTLGTRILSFFDFKMINDHFKCNGPSWKASPSEGNCVHQRGVRSRMPSKCYRTENVH</sequence>
<comment type="cofactor">
    <cofactor evidence="2 3">
        <name>Zn(2+)</name>
        <dbReference type="ChEBI" id="CHEBI:29105"/>
    </cofactor>
    <text evidence="2 3">Binds 1 zinc ion per subunit.</text>
</comment>
<dbReference type="Proteomes" id="UP000271162">
    <property type="component" value="Unassembled WGS sequence"/>
</dbReference>
<keyword evidence="6" id="KW-1185">Reference proteome</keyword>
<dbReference type="GO" id="GO:0008270">
    <property type="term" value="F:zinc ion binding"/>
    <property type="evidence" value="ECO:0007669"/>
    <property type="project" value="UniProtKB-UniRule"/>
</dbReference>
<evidence type="ECO:0000259" key="4">
    <source>
        <dbReference type="PROSITE" id="PS51864"/>
    </source>
</evidence>
<dbReference type="CDD" id="cd04280">
    <property type="entry name" value="ZnMc_astacin_like"/>
    <property type="match status" value="1"/>
</dbReference>
<feature type="signal peptide" evidence="3">
    <location>
        <begin position="1"/>
        <end position="19"/>
    </location>
</feature>
<accession>A0A0N4YAH2</accession>
<dbReference type="PANTHER" id="PTHR10127">
    <property type="entry name" value="DISCOIDIN, CUB, EGF, LAMININ , AND ZINC METALLOPROTEASE DOMAIN CONTAINING"/>
    <property type="match status" value="1"/>
</dbReference>
<evidence type="ECO:0000313" key="7">
    <source>
        <dbReference type="WBParaSite" id="NBR_0001338801-mRNA-1"/>
    </source>
</evidence>
<gene>
    <name evidence="5" type="ORF">NBR_LOCUS13389</name>
</gene>
<feature type="active site" evidence="2">
    <location>
        <position position="199"/>
    </location>
</feature>
<dbReference type="WBParaSite" id="NBR_0001338801-mRNA-1">
    <property type="protein sequence ID" value="NBR_0001338801-mRNA-1"/>
    <property type="gene ID" value="NBR_0001338801"/>
</dbReference>
<evidence type="ECO:0000313" key="5">
    <source>
        <dbReference type="EMBL" id="VDL76978.1"/>
    </source>
</evidence>
<evidence type="ECO:0000256" key="2">
    <source>
        <dbReference type="PROSITE-ProRule" id="PRU01211"/>
    </source>
</evidence>
<evidence type="ECO:0000256" key="1">
    <source>
        <dbReference type="ARBA" id="ARBA00023157"/>
    </source>
</evidence>
<dbReference type="InterPro" id="IPR001506">
    <property type="entry name" value="Peptidase_M12A"/>
</dbReference>
<dbReference type="PROSITE" id="PS51864">
    <property type="entry name" value="ASTACIN"/>
    <property type="match status" value="1"/>
</dbReference>
<keyword evidence="1" id="KW-1015">Disulfide bond</keyword>
<feature type="binding site" evidence="2">
    <location>
        <position position="198"/>
    </location>
    <ligand>
        <name>Zn(2+)</name>
        <dbReference type="ChEBI" id="CHEBI:29105"/>
        <note>catalytic</note>
    </ligand>
</feature>
<comment type="caution">
    <text evidence="2">Lacks conserved residue(s) required for the propagation of feature annotation.</text>
</comment>
<proteinExistence type="predicted"/>
<dbReference type="GO" id="GO:0004222">
    <property type="term" value="F:metalloendopeptidase activity"/>
    <property type="evidence" value="ECO:0007669"/>
    <property type="project" value="UniProtKB-UniRule"/>
</dbReference>
<dbReference type="PRINTS" id="PR00480">
    <property type="entry name" value="ASTACIN"/>
</dbReference>
<protein>
    <recommendedName>
        <fullName evidence="3">Metalloendopeptidase</fullName>
        <ecNumber evidence="3">3.4.24.-</ecNumber>
    </recommendedName>
</protein>
<dbReference type="EMBL" id="UYSL01021024">
    <property type="protein sequence ID" value="VDL76978.1"/>
    <property type="molecule type" value="Genomic_DNA"/>
</dbReference>
<dbReference type="AlphaFoldDB" id="A0A0N4YAH2"/>
<dbReference type="Gene3D" id="3.40.390.10">
    <property type="entry name" value="Collagenase (Catalytic Domain)"/>
    <property type="match status" value="1"/>
</dbReference>